<evidence type="ECO:0000313" key="1">
    <source>
        <dbReference type="EMBL" id="MDY2587755.1"/>
    </source>
</evidence>
<proteinExistence type="predicted"/>
<dbReference type="Gene3D" id="3.40.50.1820">
    <property type="entry name" value="alpha/beta hydrolase"/>
    <property type="match status" value="1"/>
</dbReference>
<dbReference type="GO" id="GO:0016787">
    <property type="term" value="F:hydrolase activity"/>
    <property type="evidence" value="ECO:0007669"/>
    <property type="project" value="UniProtKB-KW"/>
</dbReference>
<comment type="caution">
    <text evidence="1">The sequence shown here is derived from an EMBL/GenBank/DDBJ whole genome shotgun (WGS) entry which is preliminary data.</text>
</comment>
<dbReference type="EMBL" id="JAXDAE010000010">
    <property type="protein sequence ID" value="MDY2587755.1"/>
    <property type="molecule type" value="Genomic_DNA"/>
</dbReference>
<gene>
    <name evidence="1" type="ORF">SNF14_10415</name>
</gene>
<accession>A0ABU5EMS5</accession>
<keyword evidence="1" id="KW-0378">Hydrolase</keyword>
<dbReference type="SUPFAM" id="SSF53474">
    <property type="entry name" value="alpha/beta-Hydrolases"/>
    <property type="match status" value="1"/>
</dbReference>
<sequence>MPSHITHVYLMPGMAASPTIFEYIKLPEDRYEIHWLEWQMPEKDETLVAYAKRMCQFIKHDNAVLLGVSFGGMLVQEMSKFLKLKKLFVVSSVKSHHELPKRMKILKYTKAYKILPTQLVGNIELLAKYAFGETIKKRVDLYKKYLSVNDKVYLDWAIKQVVCWDQEEPNPDAIYIHGDKDIVFPHSCGGDCIVIKGGTHIMIINKYKWFNENLPKLIESGT</sequence>
<dbReference type="RefSeq" id="WP_320556110.1">
    <property type="nucleotide sequence ID" value="NZ_JAXDAE010000010.1"/>
</dbReference>
<dbReference type="Proteomes" id="UP001285855">
    <property type="component" value="Unassembled WGS sequence"/>
</dbReference>
<dbReference type="InterPro" id="IPR029058">
    <property type="entry name" value="AB_hydrolase_fold"/>
</dbReference>
<protein>
    <submittedName>
        <fullName evidence="1">Alpha/beta hydrolase</fullName>
    </submittedName>
</protein>
<name>A0ABU5EMS5_9FLAO</name>
<reference evidence="1 2" key="1">
    <citation type="submission" date="2023-11" db="EMBL/GenBank/DDBJ databases">
        <title>Winogradskyella pelagius sp. nov., isolated from coastal sediment.</title>
        <authorList>
            <person name="Li F."/>
        </authorList>
    </citation>
    <scope>NUCLEOTIDE SEQUENCE [LARGE SCALE GENOMIC DNA]</scope>
    <source>
        <strain evidence="1 2">KCTC 23502</strain>
    </source>
</reference>
<evidence type="ECO:0000313" key="2">
    <source>
        <dbReference type="Proteomes" id="UP001285855"/>
    </source>
</evidence>
<keyword evidence="2" id="KW-1185">Reference proteome</keyword>
<organism evidence="1 2">
    <name type="scientific">Winogradskyella aquimaris</name>
    <dbReference type="NCBI Taxonomy" id="864074"/>
    <lineage>
        <taxon>Bacteria</taxon>
        <taxon>Pseudomonadati</taxon>
        <taxon>Bacteroidota</taxon>
        <taxon>Flavobacteriia</taxon>
        <taxon>Flavobacteriales</taxon>
        <taxon>Flavobacteriaceae</taxon>
        <taxon>Winogradskyella</taxon>
    </lineage>
</organism>